<dbReference type="CDD" id="cd04056">
    <property type="entry name" value="Peptidases_S53"/>
    <property type="match status" value="1"/>
</dbReference>
<feature type="active site" description="Charge relay system" evidence="7">
    <location>
        <position position="440"/>
    </location>
</feature>
<dbReference type="PANTHER" id="PTHR14218">
    <property type="entry name" value="PROTEASE S8 TRIPEPTIDYL PEPTIDASE I CLN2"/>
    <property type="match status" value="1"/>
</dbReference>
<keyword evidence="2 7" id="KW-0479">Metal-binding</keyword>
<proteinExistence type="predicted"/>
<organism evidence="9 10">
    <name type="scientific">Xanthomonas campestris pv. translucens</name>
    <dbReference type="NCBI Taxonomy" id="343"/>
    <lineage>
        <taxon>Bacteria</taxon>
        <taxon>Pseudomonadati</taxon>
        <taxon>Pseudomonadota</taxon>
        <taxon>Gammaproteobacteria</taxon>
        <taxon>Lysobacterales</taxon>
        <taxon>Lysobacteraceae</taxon>
        <taxon>Xanthomonas</taxon>
        <taxon>Xanthomonas translucens group</taxon>
    </lineage>
</organism>
<dbReference type="Pfam" id="PF09286">
    <property type="entry name" value="Pro-kuma_activ"/>
    <property type="match status" value="1"/>
</dbReference>
<keyword evidence="3 7" id="KW-0378">Hydrolase</keyword>
<dbReference type="GO" id="GO:0004252">
    <property type="term" value="F:serine-type endopeptidase activity"/>
    <property type="evidence" value="ECO:0007669"/>
    <property type="project" value="UniProtKB-UniRule"/>
</dbReference>
<dbReference type="CDD" id="cd11377">
    <property type="entry name" value="Pro-peptidase_S53"/>
    <property type="match status" value="1"/>
</dbReference>
<dbReference type="PROSITE" id="PS00138">
    <property type="entry name" value="SUBTILASE_SER"/>
    <property type="match status" value="1"/>
</dbReference>
<dbReference type="SMART" id="SM00944">
    <property type="entry name" value="Pro-kuma_activ"/>
    <property type="match status" value="1"/>
</dbReference>
<dbReference type="GO" id="GO:0008240">
    <property type="term" value="F:tripeptidyl-peptidase activity"/>
    <property type="evidence" value="ECO:0007669"/>
    <property type="project" value="TreeGrafter"/>
</dbReference>
<protein>
    <submittedName>
        <fullName evidence="9">Peptidase S53</fullName>
    </submittedName>
</protein>
<evidence type="ECO:0000313" key="9">
    <source>
        <dbReference type="EMBL" id="KWV16113.1"/>
    </source>
</evidence>
<feature type="active site" description="Charge relay system" evidence="7">
    <location>
        <position position="248"/>
    </location>
</feature>
<feature type="domain" description="Peptidase S53" evidence="8">
    <location>
        <begin position="176"/>
        <end position="513"/>
    </location>
</feature>
<sequence length="524" mass="54509">MDYQILRGSERSPLPGCTDAGKFPAAHRLRVLLALRQPELDAAAARLLDTAGDELPAPLSRDAFATRFAAAADDLRAVEAFATQHGLSMEQTLAHAGVAILEGSVQQFDRAFQVDLRDYRKDDLRYRGRTGAVSIPTALHGVVSAVLGLDDRPQAHTLPQAQDAPAPAGAAAPIARYTPPQLAELYGFPEHDGAGQCIGIIALGGGYERAQLAAYFTELGLPMPQIVDVLLAGARNQPGGQGRKADIEVQMDVQIAGAIAPGAKLVVYFAPNTDNGFLEAIVSAIHDRAHAPDVIAISWGFTETLWTAQSRAAYNRALQAAALMGITVCIASGDDGASDGQPGLNVCFPASSPFVLACGGTRLQVDVQAQHEQAWSGTGGGQSRVFARPRWQQALTLHGTQQTAQPLSMRGVPDVAANADAETGYYVHIDGRPAVMGGTSAAAPVWAALLARVYGLNGGRRVFLPPRLYAVADVCRDIVDGGNGGFVASPGWDACTGLGVPDGGRIAAALGAGPGAKPAITPTG</sequence>
<evidence type="ECO:0000256" key="7">
    <source>
        <dbReference type="PROSITE-ProRule" id="PRU01032"/>
    </source>
</evidence>
<dbReference type="InterPro" id="IPR015366">
    <property type="entry name" value="S53_propep"/>
</dbReference>
<dbReference type="InterPro" id="IPR050819">
    <property type="entry name" value="Tripeptidyl-peptidase_I"/>
</dbReference>
<dbReference type="SUPFAM" id="SSF54897">
    <property type="entry name" value="Protease propeptides/inhibitors"/>
    <property type="match status" value="1"/>
</dbReference>
<feature type="active site" description="Charge relay system" evidence="7">
    <location>
        <position position="252"/>
    </location>
</feature>
<name>A0A109HPU0_XANCT</name>
<accession>A0A109HPU0</accession>
<evidence type="ECO:0000256" key="2">
    <source>
        <dbReference type="ARBA" id="ARBA00022723"/>
    </source>
</evidence>
<dbReference type="AlphaFoldDB" id="A0A109HPU0"/>
<dbReference type="PROSITE" id="PS51695">
    <property type="entry name" value="SEDOLISIN"/>
    <property type="match status" value="1"/>
</dbReference>
<reference evidence="9 10" key="1">
    <citation type="submission" date="2015-11" db="EMBL/GenBank/DDBJ databases">
        <title>Long Read and Single Molecule DNA Sequencing Simplifies Genome Assembly and TAL Effector Gene Analysis of Xanthomonas translucens.</title>
        <authorList>
            <person name="Peng Z."/>
            <person name="Hu Y."/>
            <person name="Xie J."/>
            <person name="Potnis N."/>
            <person name="Akhunova A."/>
            <person name="Jones J."/>
            <person name="Liu Z."/>
            <person name="White F."/>
            <person name="Liu S."/>
        </authorList>
    </citation>
    <scope>NUCLEOTIDE SEQUENCE [LARGE SCALE GENOMIC DNA]</scope>
    <source>
        <strain evidence="9 10">B1</strain>
    </source>
</reference>
<dbReference type="GO" id="GO:0046872">
    <property type="term" value="F:metal ion binding"/>
    <property type="evidence" value="ECO:0007669"/>
    <property type="project" value="UniProtKB-UniRule"/>
</dbReference>
<feature type="binding site" evidence="7">
    <location>
        <position position="493"/>
    </location>
    <ligand>
        <name>Ca(2+)</name>
        <dbReference type="ChEBI" id="CHEBI:29108"/>
    </ligand>
</feature>
<evidence type="ECO:0000259" key="8">
    <source>
        <dbReference type="PROSITE" id="PS51695"/>
    </source>
</evidence>
<dbReference type="InterPro" id="IPR000209">
    <property type="entry name" value="Peptidase_S8/S53_dom"/>
</dbReference>
<dbReference type="OrthoDB" id="9002785at2"/>
<dbReference type="InterPro" id="IPR030400">
    <property type="entry name" value="Sedolisin_dom"/>
</dbReference>
<dbReference type="Gene3D" id="3.40.50.200">
    <property type="entry name" value="Peptidase S8/S53 domain"/>
    <property type="match status" value="1"/>
</dbReference>
<dbReference type="RefSeq" id="WP_003479296.1">
    <property type="nucleotide sequence ID" value="NZ_CP089999.1"/>
</dbReference>
<evidence type="ECO:0000256" key="3">
    <source>
        <dbReference type="ARBA" id="ARBA00022801"/>
    </source>
</evidence>
<dbReference type="Proteomes" id="UP000055854">
    <property type="component" value="Unassembled WGS sequence"/>
</dbReference>
<keyword evidence="5 7" id="KW-0106">Calcium</keyword>
<feature type="binding site" evidence="7">
    <location>
        <position position="478"/>
    </location>
    <ligand>
        <name>Ca(2+)</name>
        <dbReference type="ChEBI" id="CHEBI:29108"/>
    </ligand>
</feature>
<feature type="binding site" evidence="7">
    <location>
        <position position="491"/>
    </location>
    <ligand>
        <name>Ca(2+)</name>
        <dbReference type="ChEBI" id="CHEBI:29108"/>
    </ligand>
</feature>
<dbReference type="Pfam" id="PF00082">
    <property type="entry name" value="Peptidase_S8"/>
    <property type="match status" value="1"/>
</dbReference>
<comment type="caution">
    <text evidence="9">The sequence shown here is derived from an EMBL/GenBank/DDBJ whole genome shotgun (WGS) entry which is preliminary data.</text>
</comment>
<dbReference type="InterPro" id="IPR023828">
    <property type="entry name" value="Peptidase_S8_Ser-AS"/>
</dbReference>
<dbReference type="InterPro" id="IPR036852">
    <property type="entry name" value="Peptidase_S8/S53_dom_sf"/>
</dbReference>
<keyword evidence="6" id="KW-0865">Zymogen</keyword>
<gene>
    <name evidence="9" type="ORF">ATB53_10340</name>
</gene>
<keyword evidence="1 7" id="KW-0645">Protease</keyword>
<feature type="binding site" evidence="7">
    <location>
        <position position="477"/>
    </location>
    <ligand>
        <name>Ca(2+)</name>
        <dbReference type="ChEBI" id="CHEBI:29108"/>
    </ligand>
</feature>
<evidence type="ECO:0000313" key="10">
    <source>
        <dbReference type="Proteomes" id="UP000055854"/>
    </source>
</evidence>
<evidence type="ECO:0000256" key="1">
    <source>
        <dbReference type="ARBA" id="ARBA00022670"/>
    </source>
</evidence>
<dbReference type="SUPFAM" id="SSF52743">
    <property type="entry name" value="Subtilisin-like"/>
    <property type="match status" value="1"/>
</dbReference>
<evidence type="ECO:0000256" key="6">
    <source>
        <dbReference type="ARBA" id="ARBA00023145"/>
    </source>
</evidence>
<evidence type="ECO:0000256" key="5">
    <source>
        <dbReference type="ARBA" id="ARBA00022837"/>
    </source>
</evidence>
<evidence type="ECO:0000256" key="4">
    <source>
        <dbReference type="ARBA" id="ARBA00022825"/>
    </source>
</evidence>
<comment type="cofactor">
    <cofactor evidence="7">
        <name>Ca(2+)</name>
        <dbReference type="ChEBI" id="CHEBI:29108"/>
    </cofactor>
    <text evidence="7">Binds 1 Ca(2+) ion per subunit.</text>
</comment>
<keyword evidence="4 7" id="KW-0720">Serine protease</keyword>
<dbReference type="GO" id="GO:0006508">
    <property type="term" value="P:proteolysis"/>
    <property type="evidence" value="ECO:0007669"/>
    <property type="project" value="UniProtKB-KW"/>
</dbReference>
<dbReference type="PANTHER" id="PTHR14218:SF15">
    <property type="entry name" value="TRIPEPTIDYL-PEPTIDASE 1"/>
    <property type="match status" value="1"/>
</dbReference>
<dbReference type="EMBL" id="LNTA01000038">
    <property type="protein sequence ID" value="KWV16113.1"/>
    <property type="molecule type" value="Genomic_DNA"/>
</dbReference>